<feature type="chain" id="PRO_5004320306" evidence="1">
    <location>
        <begin position="22"/>
        <end position="439"/>
    </location>
</feature>
<proteinExistence type="predicted"/>
<dbReference type="InterPro" id="IPR009670">
    <property type="entry name" value="SerH"/>
</dbReference>
<organism evidence="2">
    <name type="scientific">Tetrahymena thermophila</name>
    <dbReference type="NCBI Taxonomy" id="5911"/>
    <lineage>
        <taxon>Eukaryota</taxon>
        <taxon>Sar</taxon>
        <taxon>Alveolata</taxon>
        <taxon>Ciliophora</taxon>
        <taxon>Intramacronucleata</taxon>
        <taxon>Oligohymenophorea</taxon>
        <taxon>Hymenostomatida</taxon>
        <taxon>Tetrahymenina</taxon>
        <taxon>Tetrahymenidae</taxon>
        <taxon>Tetrahymena</taxon>
    </lineage>
</organism>
<gene>
    <name evidence="2" type="primary">surface antigen</name>
</gene>
<name>Q94827_TETTH</name>
<feature type="signal peptide" evidence="1">
    <location>
        <begin position="1"/>
        <end position="21"/>
    </location>
</feature>
<accession>Q94827</accession>
<evidence type="ECO:0000313" key="2">
    <source>
        <dbReference type="EMBL" id="AAA30127.1"/>
    </source>
</evidence>
<evidence type="ECO:0000256" key="1">
    <source>
        <dbReference type="SAM" id="SignalP"/>
    </source>
</evidence>
<keyword evidence="1" id="KW-0732">Signal</keyword>
<reference evidence="2" key="1">
    <citation type="journal article" date="1990" name="Mol. Cell. Biol.">
        <title>Molecular characterization of SerH3, a Tetrahymena thermophila gene encoding a temperature-regulated surface antigen.</title>
        <authorList>
            <person name="Tondravi M.M."/>
            <person name="Willis R.L."/>
            <person name="Love H.D. Jr"/>
            <person name="Bannon G.A."/>
        </authorList>
    </citation>
    <scope>NUCLEOTIDE SEQUENCE</scope>
</reference>
<dbReference type="EMBL" id="M60425">
    <property type="protein sequence ID" value="AAA30127.1"/>
    <property type="molecule type" value="Genomic_DNA"/>
</dbReference>
<dbReference type="Pfam" id="PF06873">
    <property type="entry name" value="SerH"/>
    <property type="match status" value="1"/>
</dbReference>
<dbReference type="AlphaFoldDB" id="Q94827"/>
<protein>
    <submittedName>
        <fullName evidence="2">Surface antigen</fullName>
    </submittedName>
</protein>
<dbReference type="PIR" id="A36385">
    <property type="entry name" value="A36385"/>
</dbReference>
<sequence length="439" mass="44416">MQNKTIIICLIISQLLVSVFSSAGGQANCTGVAAGTDCASVCGVPTVAGTGTTACSWVSSSTLTTCTVTDCTCLTTGTVTGITNLNDQFCTSCKGSTSNTYANGAGTACVAASASCNSTIRGTTAWTVGDCTVCTPTTPALVGSTCKACNTISSAWTDANCAACASTSTPKGNTNFANSAGTACVNASATCASGSRGTTAANAWTVADCLACTPATPVFVPAASPAVTTSCVACSAATSGLNDALCNACASSASPAAKTTFANTAGSACVASSATCTAGSRGTTAANAWTAADCLACTPATPAVQFGASPATTSSCVACNTINSGWTDANCNSCAMLLALKQKISSLRLMEVLVQQLCFHALNLLEVQINGLMQTVPPAMVLLLMQINMPLLMVLHVKLHRLLVLSVVRSLLAFYQFYLLCQFDYSSFKQKFRIQNCTF</sequence>